<evidence type="ECO:0000256" key="1">
    <source>
        <dbReference type="ARBA" id="ARBA00001974"/>
    </source>
</evidence>
<evidence type="ECO:0000256" key="5">
    <source>
        <dbReference type="ARBA" id="ARBA00016406"/>
    </source>
</evidence>
<evidence type="ECO:0000256" key="8">
    <source>
        <dbReference type="ARBA" id="ARBA00022857"/>
    </source>
</evidence>
<dbReference type="EMBL" id="BOMQ01000008">
    <property type="protein sequence ID" value="GIE46960.1"/>
    <property type="molecule type" value="Genomic_DNA"/>
</dbReference>
<evidence type="ECO:0000313" key="17">
    <source>
        <dbReference type="Proteomes" id="UP000647172"/>
    </source>
</evidence>
<evidence type="ECO:0000256" key="3">
    <source>
        <dbReference type="ARBA" id="ARBA00007588"/>
    </source>
</evidence>
<protein>
    <recommendedName>
        <fullName evidence="5">L-lysine N6-monooxygenase MbtG</fullName>
        <ecNumber evidence="4">1.14.13.59</ecNumber>
    </recommendedName>
    <alternativeName>
        <fullName evidence="14">Lysine 6-N-hydroxylase</fullName>
    </alternativeName>
    <alternativeName>
        <fullName evidence="13">Lysine N6-hydroxylase</fullName>
    </alternativeName>
    <alternativeName>
        <fullName evidence="11">Lysine-N-oxygenase</fullName>
    </alternativeName>
    <alternativeName>
        <fullName evidence="12">Mycobactin synthase protein G</fullName>
    </alternativeName>
</protein>
<sequence>MTTTYHTVGIGAGPANLSLAAMYDVLAPHEIALFEANDRPGWHDGMLHSGVRMQTGWVKDLVSLYDPTHPLSFLNYLVTTGRVYALLGAGFDTIPRIEYHQYLSWAAGQLPNITYGTPVDRVDFDGVLVSRSGGEVVARSQHLVIGTGTVPYRPDFLGALDPRAVVVADHLHQRLAAVPDEPDLPWIVIGSGQTSAECVAALLGRGFRDIRWIGRRSWFAPLEDSPSANDLYRPAYQQAFLNLSREVRERLVSGQILTSDGISPGTLRGVYQHNYEERLRTGRFPVTIMPSRTVTGARQLGAEVELECLTAGSGTEHHRAAYVVVAAGRRQAPLPFDDELSALVDFDERGDLVIEPDYSIRWKHADDHKIFVLNRGRYVQGLVDSNLSILPVRSAMVLNAIAGRAVCAVRDDFLSTQWA</sequence>
<dbReference type="EC" id="1.14.13.59" evidence="4"/>
<keyword evidence="7" id="KW-0274">FAD</keyword>
<reference evidence="16" key="1">
    <citation type="submission" date="2021-01" db="EMBL/GenBank/DDBJ databases">
        <title>Whole genome shotgun sequence of Actinoplanes nipponensis NBRC 14063.</title>
        <authorList>
            <person name="Komaki H."/>
            <person name="Tamura T."/>
        </authorList>
    </citation>
    <scope>NUCLEOTIDE SEQUENCE</scope>
    <source>
        <strain evidence="16">NBRC 14063</strain>
    </source>
</reference>
<comment type="caution">
    <text evidence="16">The sequence shown here is derived from an EMBL/GenBank/DDBJ whole genome shotgun (WGS) entry which is preliminary data.</text>
</comment>
<dbReference type="InterPro" id="IPR036188">
    <property type="entry name" value="FAD/NAD-bd_sf"/>
</dbReference>
<evidence type="ECO:0000256" key="10">
    <source>
        <dbReference type="ARBA" id="ARBA00023033"/>
    </source>
</evidence>
<evidence type="ECO:0000256" key="11">
    <source>
        <dbReference type="ARBA" id="ARBA00029939"/>
    </source>
</evidence>
<keyword evidence="6" id="KW-0285">Flavoprotein</keyword>
<evidence type="ECO:0000256" key="2">
    <source>
        <dbReference type="ARBA" id="ARBA00004924"/>
    </source>
</evidence>
<keyword evidence="17" id="KW-1185">Reference proteome</keyword>
<evidence type="ECO:0000256" key="12">
    <source>
        <dbReference type="ARBA" id="ARBA00031158"/>
    </source>
</evidence>
<accession>A0A919JCP5</accession>
<gene>
    <name evidence="16" type="primary">iucD</name>
    <name evidence="16" type="ORF">Ani05nite_04940</name>
</gene>
<evidence type="ECO:0000256" key="15">
    <source>
        <dbReference type="ARBA" id="ARBA00048407"/>
    </source>
</evidence>
<evidence type="ECO:0000256" key="6">
    <source>
        <dbReference type="ARBA" id="ARBA00022630"/>
    </source>
</evidence>
<comment type="catalytic activity">
    <reaction evidence="15">
        <text>L-lysine + NADPH + O2 = N(6)-hydroxy-L-lysine + NADP(+) + H2O</text>
        <dbReference type="Rhea" id="RHEA:23228"/>
        <dbReference type="ChEBI" id="CHEBI:15377"/>
        <dbReference type="ChEBI" id="CHEBI:15379"/>
        <dbReference type="ChEBI" id="CHEBI:32551"/>
        <dbReference type="ChEBI" id="CHEBI:57783"/>
        <dbReference type="ChEBI" id="CHEBI:57820"/>
        <dbReference type="ChEBI" id="CHEBI:58349"/>
        <dbReference type="EC" id="1.14.13.59"/>
    </reaction>
</comment>
<dbReference type="SUPFAM" id="SSF51905">
    <property type="entry name" value="FAD/NAD(P)-binding domain"/>
    <property type="match status" value="1"/>
</dbReference>
<comment type="cofactor">
    <cofactor evidence="1">
        <name>FAD</name>
        <dbReference type="ChEBI" id="CHEBI:57692"/>
    </cofactor>
</comment>
<dbReference type="InterPro" id="IPR025700">
    <property type="entry name" value="Lys/Orn_oxygenase"/>
</dbReference>
<evidence type="ECO:0000256" key="4">
    <source>
        <dbReference type="ARBA" id="ARBA00013076"/>
    </source>
</evidence>
<comment type="similarity">
    <text evidence="3">Belongs to the lysine N(6)-hydroxylase/L-ornithine N(5)-oxygenase family.</text>
</comment>
<evidence type="ECO:0000256" key="14">
    <source>
        <dbReference type="ARBA" id="ARBA00032738"/>
    </source>
</evidence>
<organism evidence="16 17">
    <name type="scientific">Actinoplanes nipponensis</name>
    <dbReference type="NCBI Taxonomy" id="135950"/>
    <lineage>
        <taxon>Bacteria</taxon>
        <taxon>Bacillati</taxon>
        <taxon>Actinomycetota</taxon>
        <taxon>Actinomycetes</taxon>
        <taxon>Micromonosporales</taxon>
        <taxon>Micromonosporaceae</taxon>
        <taxon>Actinoplanes</taxon>
    </lineage>
</organism>
<evidence type="ECO:0000256" key="9">
    <source>
        <dbReference type="ARBA" id="ARBA00023002"/>
    </source>
</evidence>
<dbReference type="PANTHER" id="PTHR42802">
    <property type="entry name" value="MONOOXYGENASE"/>
    <property type="match status" value="1"/>
</dbReference>
<dbReference type="AlphaFoldDB" id="A0A919JCP5"/>
<proteinExistence type="inferred from homology"/>
<keyword evidence="9" id="KW-0560">Oxidoreductase</keyword>
<dbReference type="GO" id="GO:0047091">
    <property type="term" value="F:L-lysine 6-monooxygenase (NADPH) activity"/>
    <property type="evidence" value="ECO:0007669"/>
    <property type="project" value="UniProtKB-EC"/>
</dbReference>
<dbReference type="PANTHER" id="PTHR42802:SF1">
    <property type="entry name" value="L-ORNITHINE N(5)-MONOOXYGENASE"/>
    <property type="match status" value="1"/>
</dbReference>
<dbReference type="Gene3D" id="3.50.50.60">
    <property type="entry name" value="FAD/NAD(P)-binding domain"/>
    <property type="match status" value="1"/>
</dbReference>
<name>A0A919JCP5_9ACTN</name>
<comment type="pathway">
    <text evidence="2">Siderophore biosynthesis.</text>
</comment>
<evidence type="ECO:0000256" key="7">
    <source>
        <dbReference type="ARBA" id="ARBA00022827"/>
    </source>
</evidence>
<dbReference type="Proteomes" id="UP000647172">
    <property type="component" value="Unassembled WGS sequence"/>
</dbReference>
<keyword evidence="10" id="KW-0503">Monooxygenase</keyword>
<dbReference type="Pfam" id="PF13434">
    <property type="entry name" value="Lys_Orn_oxgnase"/>
    <property type="match status" value="1"/>
</dbReference>
<keyword evidence="8" id="KW-0521">NADP</keyword>
<evidence type="ECO:0000313" key="16">
    <source>
        <dbReference type="EMBL" id="GIE46960.1"/>
    </source>
</evidence>
<dbReference type="RefSeq" id="WP_203763944.1">
    <property type="nucleotide sequence ID" value="NZ_BAAAYJ010000088.1"/>
</dbReference>
<evidence type="ECO:0000256" key="13">
    <source>
        <dbReference type="ARBA" id="ARBA00032493"/>
    </source>
</evidence>